<organism evidence="6 7">
    <name type="scientific">Woeseia oceani</name>
    <dbReference type="NCBI Taxonomy" id="1548547"/>
    <lineage>
        <taxon>Bacteria</taxon>
        <taxon>Pseudomonadati</taxon>
        <taxon>Pseudomonadota</taxon>
        <taxon>Gammaproteobacteria</taxon>
        <taxon>Woeseiales</taxon>
        <taxon>Woeseiaceae</taxon>
        <taxon>Woeseia</taxon>
    </lineage>
</organism>
<dbReference type="Pfam" id="PF04055">
    <property type="entry name" value="Radical_SAM"/>
    <property type="match status" value="1"/>
</dbReference>
<dbReference type="Gene3D" id="3.80.30.30">
    <property type="match status" value="1"/>
</dbReference>
<evidence type="ECO:0000256" key="2">
    <source>
        <dbReference type="ARBA" id="ARBA00023004"/>
    </source>
</evidence>
<dbReference type="SUPFAM" id="SSF102114">
    <property type="entry name" value="Radical SAM enzymes"/>
    <property type="match status" value="1"/>
</dbReference>
<evidence type="ECO:0000256" key="4">
    <source>
        <dbReference type="SAM" id="MobiDB-lite"/>
    </source>
</evidence>
<keyword evidence="1" id="KW-0479">Metal-binding</keyword>
<proteinExistence type="predicted"/>
<evidence type="ECO:0000256" key="3">
    <source>
        <dbReference type="ARBA" id="ARBA00023014"/>
    </source>
</evidence>
<keyword evidence="7" id="KW-1185">Reference proteome</keyword>
<dbReference type="SFLD" id="SFLDS00029">
    <property type="entry name" value="Radical_SAM"/>
    <property type="match status" value="1"/>
</dbReference>
<dbReference type="PANTHER" id="PTHR43432">
    <property type="entry name" value="SLR0285 PROTEIN"/>
    <property type="match status" value="1"/>
</dbReference>
<dbReference type="GO" id="GO:0051536">
    <property type="term" value="F:iron-sulfur cluster binding"/>
    <property type="evidence" value="ECO:0007669"/>
    <property type="project" value="UniProtKB-KW"/>
</dbReference>
<evidence type="ECO:0000259" key="5">
    <source>
        <dbReference type="Pfam" id="PF04055"/>
    </source>
</evidence>
<gene>
    <name evidence="6" type="ORF">BA177_14695</name>
</gene>
<dbReference type="NCBIfam" id="NF033668">
    <property type="entry name" value="rSAM_PA0069"/>
    <property type="match status" value="1"/>
</dbReference>
<accession>A0A193LID9</accession>
<feature type="compositionally biased region" description="Basic residues" evidence="4">
    <location>
        <begin position="1"/>
        <end position="15"/>
    </location>
</feature>
<dbReference type="PANTHER" id="PTHR43432:SF3">
    <property type="entry name" value="SLR0285 PROTEIN"/>
    <property type="match status" value="1"/>
</dbReference>
<keyword evidence="3" id="KW-0411">Iron-sulfur</keyword>
<dbReference type="InterPro" id="IPR007197">
    <property type="entry name" value="rSAM"/>
</dbReference>
<dbReference type="EMBL" id="CP016268">
    <property type="protein sequence ID" value="ANO52267.1"/>
    <property type="molecule type" value="Genomic_DNA"/>
</dbReference>
<evidence type="ECO:0000256" key="1">
    <source>
        <dbReference type="ARBA" id="ARBA00022723"/>
    </source>
</evidence>
<dbReference type="GO" id="GO:0003824">
    <property type="term" value="F:catalytic activity"/>
    <property type="evidence" value="ECO:0007669"/>
    <property type="project" value="InterPro"/>
</dbReference>
<sequence>MTAHKGRGAVGHTRHRFDSRPVESTEEEAWDAAQTAPQTVLRPMQARSIISYNESPDIPFDRSINPYLGCEHGCVYCYARPSHSYLDLSPGLDFETQIFYKPNATERLLAEWEKPAYTCVPITIGANTDPYQPVEREQRLTRQLLETFLRHRHPVSLISKGTLMRRDLDLLRELAADNLCSVAISIPTMNNDLKRIMEPRVPAATARLRLIEELSAAGVPCTLLMAPVIPAVNDREIETIVARAADSGVQRAAWILLRLPHELRSIFADWLDEHLPDRAQHVLSLLRQAHGGQDYDSRFGIRQTGRGPLATMLSQRFGAACRRAGIVYGENLQELDCSLFQKPGTAQFDLPFS</sequence>
<feature type="region of interest" description="Disordered" evidence="4">
    <location>
        <begin position="1"/>
        <end position="36"/>
    </location>
</feature>
<feature type="domain" description="Radical SAM core" evidence="5">
    <location>
        <begin position="64"/>
        <end position="242"/>
    </location>
</feature>
<reference evidence="6 7" key="1">
    <citation type="submission" date="2016-06" db="EMBL/GenBank/DDBJ databases">
        <title>Complete genome sequence of a deep-branching marine Gamma Proteobacterium Woeseia oceani type strain XK5.</title>
        <authorList>
            <person name="Mu D."/>
            <person name="Du Z."/>
        </authorList>
    </citation>
    <scope>NUCLEOTIDE SEQUENCE [LARGE SCALE GENOMIC DNA]</scope>
    <source>
        <strain evidence="6 7">XK5</strain>
    </source>
</reference>
<dbReference type="Proteomes" id="UP000092695">
    <property type="component" value="Chromosome"/>
</dbReference>
<evidence type="ECO:0000313" key="7">
    <source>
        <dbReference type="Proteomes" id="UP000092695"/>
    </source>
</evidence>
<protein>
    <submittedName>
        <fullName evidence="6">Radical SAM protein</fullName>
    </submittedName>
</protein>
<dbReference type="SFLD" id="SFLDG01084">
    <property type="entry name" value="Uncharacterised_Radical_SAM_Su"/>
    <property type="match status" value="1"/>
</dbReference>
<dbReference type="InterPro" id="IPR040086">
    <property type="entry name" value="MJ0683-like"/>
</dbReference>
<dbReference type="CDD" id="cd01335">
    <property type="entry name" value="Radical_SAM"/>
    <property type="match status" value="1"/>
</dbReference>
<dbReference type="InterPro" id="IPR058240">
    <property type="entry name" value="rSAM_sf"/>
</dbReference>
<name>A0A193LID9_9GAMM</name>
<dbReference type="AlphaFoldDB" id="A0A193LID9"/>
<evidence type="ECO:0000313" key="6">
    <source>
        <dbReference type="EMBL" id="ANO52267.1"/>
    </source>
</evidence>
<keyword evidence="2" id="KW-0408">Iron</keyword>
<dbReference type="RefSeq" id="WP_068617419.1">
    <property type="nucleotide sequence ID" value="NZ_CP016268.1"/>
</dbReference>
<dbReference type="OrthoDB" id="9785699at2"/>
<dbReference type="STRING" id="1548547.BA177_14695"/>
<dbReference type="KEGG" id="woc:BA177_14695"/>
<dbReference type="GO" id="GO:0046872">
    <property type="term" value="F:metal ion binding"/>
    <property type="evidence" value="ECO:0007669"/>
    <property type="project" value="UniProtKB-KW"/>
</dbReference>